<keyword evidence="2" id="KW-0813">Transport</keyword>
<dbReference type="InterPro" id="IPR003148">
    <property type="entry name" value="RCK_N"/>
</dbReference>
<dbReference type="InterPro" id="IPR036291">
    <property type="entry name" value="NAD(P)-bd_dom_sf"/>
</dbReference>
<dbReference type="PROSITE" id="PS51202">
    <property type="entry name" value="RCK_C"/>
    <property type="match status" value="2"/>
</dbReference>
<dbReference type="SUPFAM" id="SSF51735">
    <property type="entry name" value="NAD(P)-binding Rossmann-fold domains"/>
    <property type="match status" value="2"/>
</dbReference>
<sequence length="453" mass="50390">MNIVIIGAGNVGYLLAQILSKQHSVTVVERDKKRFDYVINSLNVGGINANGASPRILNQLLNEKTDLLMAVTESDEANIFACMTAKRLNPNVTTLARMRDRDYTFGDQLENYLSVDCIISPEYIVASKMKEIAMMDNAIDFEDIEAVGLSLAKFRIGPDNRHGIQGIALKHLPLPKKCKIIMIHRMSQKGMESIVPTDDDYFIVGDEAVVIGDRESLREFDKFLSPHKKHRDILMIGGSILAEYLLEMLSEEKVSVRLIEKDENRCQELSKMFDDAIIINDNGTDPLVLRSQDAKNTDVLVCTTNNEDGNLLSCLVGKHLGVSKTVTVYTKGDYRDIFRMAGIDAAIGYYGVVANEAIRQTVPEYEVLMTMESTTEEFIGLTVGPRCRIKDKMLIEANLPDRTNIALIITGTDIIIPGPEAVIKEGDTLLVYADKMDIHALEKLFGTTIPITP</sequence>
<reference evidence="9" key="1">
    <citation type="submission" date="2016-03" db="EMBL/GenBank/DDBJ databases">
        <authorList>
            <person name="Borrel G."/>
            <person name="Mccann A."/>
            <person name="O'Toole P.W."/>
        </authorList>
    </citation>
    <scope>NUCLEOTIDE SEQUENCE</scope>
    <source>
        <strain evidence="9">183</strain>
    </source>
</reference>
<comment type="function">
    <text evidence="1">Part of a potassium transport system.</text>
</comment>
<evidence type="ECO:0008006" key="11">
    <source>
        <dbReference type="Google" id="ProtNLM"/>
    </source>
</evidence>
<dbReference type="Pfam" id="PF02254">
    <property type="entry name" value="TrkA_N"/>
    <property type="match status" value="2"/>
</dbReference>
<dbReference type="InterPro" id="IPR050721">
    <property type="entry name" value="Trk_Ktr_HKT_K-transport"/>
</dbReference>
<dbReference type="PROSITE" id="PS51201">
    <property type="entry name" value="RCK_N"/>
    <property type="match status" value="2"/>
</dbReference>
<keyword evidence="5" id="KW-0520">NAD</keyword>
<evidence type="ECO:0000259" key="7">
    <source>
        <dbReference type="PROSITE" id="PS51201"/>
    </source>
</evidence>
<dbReference type="EMBL" id="LVVT01000014">
    <property type="protein sequence ID" value="TQS82934.1"/>
    <property type="molecule type" value="Genomic_DNA"/>
</dbReference>
<dbReference type="Gene3D" id="3.40.50.720">
    <property type="entry name" value="NAD(P)-binding Rossmann-like Domain"/>
    <property type="match status" value="2"/>
</dbReference>
<dbReference type="PRINTS" id="PR00335">
    <property type="entry name" value="KUPTAKETRKA"/>
</dbReference>
<evidence type="ECO:0000256" key="4">
    <source>
        <dbReference type="ARBA" id="ARBA00022958"/>
    </source>
</evidence>
<feature type="domain" description="RCK C-terminal" evidence="8">
    <location>
        <begin position="139"/>
        <end position="226"/>
    </location>
</feature>
<dbReference type="InterPro" id="IPR036721">
    <property type="entry name" value="RCK_C_sf"/>
</dbReference>
<dbReference type="AlphaFoldDB" id="A0A8J8TDE8"/>
<accession>A0A8J8TDE8</accession>
<dbReference type="PANTHER" id="PTHR43833">
    <property type="entry name" value="POTASSIUM CHANNEL PROTEIN 2-RELATED-RELATED"/>
    <property type="match status" value="1"/>
</dbReference>
<protein>
    <recommendedName>
        <fullName evidence="11">Trk system potassium uptake protein TrkA</fullName>
    </recommendedName>
</protein>
<comment type="caution">
    <text evidence="9">The sequence shown here is derived from an EMBL/GenBank/DDBJ whole genome shotgun (WGS) entry which is preliminary data.</text>
</comment>
<name>A0A8J8TDE8_9ARCH</name>
<dbReference type="PANTHER" id="PTHR43833:SF5">
    <property type="entry name" value="TRK SYSTEM POTASSIUM UPTAKE PROTEIN TRKA"/>
    <property type="match status" value="1"/>
</dbReference>
<evidence type="ECO:0000256" key="5">
    <source>
        <dbReference type="ARBA" id="ARBA00023027"/>
    </source>
</evidence>
<evidence type="ECO:0000259" key="8">
    <source>
        <dbReference type="PROSITE" id="PS51202"/>
    </source>
</evidence>
<evidence type="ECO:0000256" key="2">
    <source>
        <dbReference type="ARBA" id="ARBA00022448"/>
    </source>
</evidence>
<dbReference type="InterPro" id="IPR006036">
    <property type="entry name" value="K_uptake_TrkA"/>
</dbReference>
<proteinExistence type="predicted"/>
<dbReference type="SUPFAM" id="SSF116726">
    <property type="entry name" value="TrkA C-terminal domain-like"/>
    <property type="match status" value="2"/>
</dbReference>
<dbReference type="InterPro" id="IPR006037">
    <property type="entry name" value="RCK_C"/>
</dbReference>
<feature type="domain" description="RCK C-terminal" evidence="8">
    <location>
        <begin position="366"/>
        <end position="447"/>
    </location>
</feature>
<dbReference type="GO" id="GO:0005886">
    <property type="term" value="C:plasma membrane"/>
    <property type="evidence" value="ECO:0007669"/>
    <property type="project" value="InterPro"/>
</dbReference>
<keyword evidence="4" id="KW-0630">Potassium</keyword>
<organism evidence="9 10">
    <name type="scientific">Candidatus Methanomassiliicoccus intestinalis</name>
    <dbReference type="NCBI Taxonomy" id="1406512"/>
    <lineage>
        <taxon>Archaea</taxon>
        <taxon>Methanobacteriati</taxon>
        <taxon>Thermoplasmatota</taxon>
        <taxon>Thermoplasmata</taxon>
        <taxon>Methanomassiliicoccales</taxon>
        <taxon>Methanomassiliicoccaceae</taxon>
        <taxon>Methanomassiliicoccus</taxon>
    </lineage>
</organism>
<feature type="domain" description="RCK N-terminal" evidence="7">
    <location>
        <begin position="1"/>
        <end position="119"/>
    </location>
</feature>
<dbReference type="GO" id="GO:0015079">
    <property type="term" value="F:potassium ion transmembrane transporter activity"/>
    <property type="evidence" value="ECO:0007669"/>
    <property type="project" value="InterPro"/>
</dbReference>
<dbReference type="Proteomes" id="UP000752814">
    <property type="component" value="Unassembled WGS sequence"/>
</dbReference>
<evidence type="ECO:0000256" key="6">
    <source>
        <dbReference type="ARBA" id="ARBA00023065"/>
    </source>
</evidence>
<dbReference type="Gene3D" id="3.30.70.1450">
    <property type="entry name" value="Regulator of K+ conductance, C-terminal domain"/>
    <property type="match status" value="2"/>
</dbReference>
<evidence type="ECO:0000313" key="9">
    <source>
        <dbReference type="EMBL" id="TQS82934.1"/>
    </source>
</evidence>
<feature type="domain" description="RCK N-terminal" evidence="7">
    <location>
        <begin position="230"/>
        <end position="347"/>
    </location>
</feature>
<keyword evidence="3" id="KW-0633">Potassium transport</keyword>
<evidence type="ECO:0000256" key="1">
    <source>
        <dbReference type="ARBA" id="ARBA00003660"/>
    </source>
</evidence>
<gene>
    <name evidence="9" type="ORF">A3207_03065</name>
</gene>
<evidence type="ECO:0000313" key="10">
    <source>
        <dbReference type="Proteomes" id="UP000752814"/>
    </source>
</evidence>
<keyword evidence="6" id="KW-0406">Ion transport</keyword>
<dbReference type="RefSeq" id="WP_400194770.1">
    <property type="nucleotide sequence ID" value="NZ_CAYAYE010000014.1"/>
</dbReference>
<evidence type="ECO:0000256" key="3">
    <source>
        <dbReference type="ARBA" id="ARBA00022538"/>
    </source>
</evidence>
<dbReference type="Pfam" id="PF02080">
    <property type="entry name" value="TrkA_C"/>
    <property type="match status" value="1"/>
</dbReference>
<dbReference type="NCBIfam" id="NF007039">
    <property type="entry name" value="PRK09496.3-2"/>
    <property type="match status" value="1"/>
</dbReference>